<comment type="caution">
    <text evidence="1">The sequence shown here is derived from an EMBL/GenBank/DDBJ whole genome shotgun (WGS) entry which is preliminary data.</text>
</comment>
<organism evidence="1">
    <name type="scientific">marine sediment metagenome</name>
    <dbReference type="NCBI Taxonomy" id="412755"/>
    <lineage>
        <taxon>unclassified sequences</taxon>
        <taxon>metagenomes</taxon>
        <taxon>ecological metagenomes</taxon>
    </lineage>
</organism>
<gene>
    <name evidence="1" type="ORF">S03H2_64837</name>
</gene>
<dbReference type="EMBL" id="BARU01042159">
    <property type="protein sequence ID" value="GAH81835.1"/>
    <property type="molecule type" value="Genomic_DNA"/>
</dbReference>
<evidence type="ECO:0000313" key="1">
    <source>
        <dbReference type="EMBL" id="GAH81835.1"/>
    </source>
</evidence>
<name>X1JK23_9ZZZZ</name>
<dbReference type="AlphaFoldDB" id="X1JK23"/>
<sequence length="212" mass="23305">SETVSYGIVRVDSKSSDTVAGVTVMKEVGGENNGVTVDGSPDTTYVSKTIPVAEWAQGAWGEYLGFPRTNAFYEDRLWWASSTNNPDTLWGSQSSKYENMEYSILGLDSDAIVAPILDSEVSQLQWMRGRRVMAVGAANSEYRFGATDIDKAVTPSDRKATQQTSYGSASVQPVILNNAIFFFQRQGHKLRAMKFDELSENFQADDATLLAN</sequence>
<reference evidence="1" key="1">
    <citation type="journal article" date="2014" name="Front. Microbiol.">
        <title>High frequency of phylogenetically diverse reductive dehalogenase-homologous genes in deep subseafloor sedimentary metagenomes.</title>
        <authorList>
            <person name="Kawai M."/>
            <person name="Futagami T."/>
            <person name="Toyoda A."/>
            <person name="Takaki Y."/>
            <person name="Nishi S."/>
            <person name="Hori S."/>
            <person name="Arai W."/>
            <person name="Tsubouchi T."/>
            <person name="Morono Y."/>
            <person name="Uchiyama I."/>
            <person name="Ito T."/>
            <person name="Fujiyama A."/>
            <person name="Inagaki F."/>
            <person name="Takami H."/>
        </authorList>
    </citation>
    <scope>NUCLEOTIDE SEQUENCE</scope>
    <source>
        <strain evidence="1">Expedition CK06-06</strain>
    </source>
</reference>
<feature type="non-terminal residue" evidence="1">
    <location>
        <position position="1"/>
    </location>
</feature>
<protein>
    <submittedName>
        <fullName evidence="1">Uncharacterized protein</fullName>
    </submittedName>
</protein>
<proteinExistence type="predicted"/>
<feature type="non-terminal residue" evidence="1">
    <location>
        <position position="212"/>
    </location>
</feature>
<accession>X1JK23</accession>